<comment type="caution">
    <text evidence="6">The sequence shown here is derived from an EMBL/GenBank/DDBJ whole genome shotgun (WGS) entry which is preliminary data.</text>
</comment>
<dbReference type="InterPro" id="IPR011489">
    <property type="entry name" value="EMI_domain"/>
</dbReference>
<gene>
    <name evidence="6" type="ORF">AFUS01_LOCUS27835</name>
</gene>
<dbReference type="OrthoDB" id="9837521at2759"/>
<dbReference type="EMBL" id="CAJVCH010389851">
    <property type="protein sequence ID" value="CAG7817257.1"/>
    <property type="molecule type" value="Genomic_DNA"/>
</dbReference>
<dbReference type="Pfam" id="PF07546">
    <property type="entry name" value="EMI"/>
    <property type="match status" value="1"/>
</dbReference>
<evidence type="ECO:0000313" key="7">
    <source>
        <dbReference type="Proteomes" id="UP000708208"/>
    </source>
</evidence>
<proteinExistence type="predicted"/>
<keyword evidence="7" id="KW-1185">Reference proteome</keyword>
<name>A0A8J2PBY4_9HEXA</name>
<organism evidence="6 7">
    <name type="scientific">Allacma fusca</name>
    <dbReference type="NCBI Taxonomy" id="39272"/>
    <lineage>
        <taxon>Eukaryota</taxon>
        <taxon>Metazoa</taxon>
        <taxon>Ecdysozoa</taxon>
        <taxon>Arthropoda</taxon>
        <taxon>Hexapoda</taxon>
        <taxon>Collembola</taxon>
        <taxon>Symphypleona</taxon>
        <taxon>Sminthuridae</taxon>
        <taxon>Allacma</taxon>
    </lineage>
</organism>
<evidence type="ECO:0000313" key="6">
    <source>
        <dbReference type="EMBL" id="CAG7817257.1"/>
    </source>
</evidence>
<feature type="domain" description="EMI" evidence="5">
    <location>
        <begin position="31"/>
        <end position="105"/>
    </location>
</feature>
<dbReference type="AlphaFoldDB" id="A0A8J2PBY4"/>
<dbReference type="PROSITE" id="PS51041">
    <property type="entry name" value="EMI"/>
    <property type="match status" value="1"/>
</dbReference>
<evidence type="ECO:0000256" key="3">
    <source>
        <dbReference type="SAM" id="MobiDB-lite"/>
    </source>
</evidence>
<evidence type="ECO:0000256" key="4">
    <source>
        <dbReference type="SAM" id="SignalP"/>
    </source>
</evidence>
<feature type="signal peptide" evidence="4">
    <location>
        <begin position="1"/>
        <end position="28"/>
    </location>
</feature>
<accession>A0A8J2PBY4</accession>
<evidence type="ECO:0000256" key="1">
    <source>
        <dbReference type="ARBA" id="ARBA00022729"/>
    </source>
</evidence>
<reference evidence="6" key="1">
    <citation type="submission" date="2021-06" db="EMBL/GenBank/DDBJ databases">
        <authorList>
            <person name="Hodson N. C."/>
            <person name="Mongue J. A."/>
            <person name="Jaron S. K."/>
        </authorList>
    </citation>
    <scope>NUCLEOTIDE SEQUENCE</scope>
</reference>
<protein>
    <recommendedName>
        <fullName evidence="5">EMI domain-containing protein</fullName>
    </recommendedName>
</protein>
<keyword evidence="1 4" id="KW-0732">Signal</keyword>
<feature type="region of interest" description="Disordered" evidence="3">
    <location>
        <begin position="254"/>
        <end position="283"/>
    </location>
</feature>
<sequence length="283" mass="31884">MERKACSAAALITLFLQLSCWQFNYIGAFFGGAWCPHKTDKVVPCRVHNGTESYLGPNICWRNFNGTFACTKRMLTRPKFVTTYKRISETIYKCCPGLQGHSCQNECFNCSTFQAMQNRLGNLETKLNQIHVFPAGGDKAFGSGHRDIKNSIGDDDDEDLLGFLNIANDLKDLDTRLFQVETQLAKLIHSFDELVKPKFTERNVLPAEQKAQRHPEIVDSTEPISRATESFTITRSQRPGRLLEENLERGDIASTLNDDYGDEPVVSNPTEEYADQLYANASP</sequence>
<keyword evidence="2" id="KW-1015">Disulfide bond</keyword>
<dbReference type="Proteomes" id="UP000708208">
    <property type="component" value="Unassembled WGS sequence"/>
</dbReference>
<evidence type="ECO:0000259" key="5">
    <source>
        <dbReference type="PROSITE" id="PS51041"/>
    </source>
</evidence>
<feature type="chain" id="PRO_5035151953" description="EMI domain-containing protein" evidence="4">
    <location>
        <begin position="29"/>
        <end position="283"/>
    </location>
</feature>
<evidence type="ECO:0000256" key="2">
    <source>
        <dbReference type="ARBA" id="ARBA00023157"/>
    </source>
</evidence>